<sequence>MTLPVVICDDSALARKQLAKSLPGGWDISLTFATNGQEAIEAIKQGKGDLLFLDLNMPIMDGYETLETIRREDLSSLVLVVSGDIQPEAKKRVMALGALDFINKPINPELVTQILLNYGIISNSQPQSTAELARFDDQQPDLTDLVQEVVNVAMGQAGKQLGDLLGTFVHLPIPKVHLQPYQLLPSLISTRQALTYSGVSQGFIGSGIAGEAIVIVSTDNLPVLAKLIPTGQQDLQAGELEILTDLAGLLAGACLKGISQQLDVQFSLGHPTLLGQHTELHKLLGDNQQQQVLAIDLDYQLPDKNIQCDLLLVFTEDSLPALTERMGCLNE</sequence>
<evidence type="ECO:0000256" key="3">
    <source>
        <dbReference type="PROSITE-ProRule" id="PRU00169"/>
    </source>
</evidence>
<dbReference type="CDD" id="cd17910">
    <property type="entry name" value="CheC_ClassII"/>
    <property type="match status" value="1"/>
</dbReference>
<dbReference type="InterPro" id="IPR011006">
    <property type="entry name" value="CheY-like_superfamily"/>
</dbReference>
<organism evidence="5 6">
    <name type="scientific">Marinospirillum insulare</name>
    <dbReference type="NCBI Taxonomy" id="217169"/>
    <lineage>
        <taxon>Bacteria</taxon>
        <taxon>Pseudomonadati</taxon>
        <taxon>Pseudomonadota</taxon>
        <taxon>Gammaproteobacteria</taxon>
        <taxon>Oceanospirillales</taxon>
        <taxon>Oceanospirillaceae</taxon>
        <taxon>Marinospirillum</taxon>
    </lineage>
</organism>
<keyword evidence="2 3" id="KW-0597">Phosphoprotein</keyword>
<reference evidence="6" key="1">
    <citation type="journal article" date="2019" name="Int. J. Syst. Evol. Microbiol.">
        <title>The Global Catalogue of Microorganisms (GCM) 10K type strain sequencing project: providing services to taxonomists for standard genome sequencing and annotation.</title>
        <authorList>
            <consortium name="The Broad Institute Genomics Platform"/>
            <consortium name="The Broad Institute Genome Sequencing Center for Infectious Disease"/>
            <person name="Wu L."/>
            <person name="Ma J."/>
        </authorList>
    </citation>
    <scope>NUCLEOTIDE SEQUENCE [LARGE SCALE GENOMIC DNA]</scope>
    <source>
        <strain evidence="6">NBRC 100033</strain>
    </source>
</reference>
<feature type="domain" description="Response regulatory" evidence="4">
    <location>
        <begin position="4"/>
        <end position="119"/>
    </location>
</feature>
<feature type="modified residue" description="4-aspartylphosphate" evidence="3">
    <location>
        <position position="54"/>
    </location>
</feature>
<proteinExistence type="predicted"/>
<dbReference type="Proteomes" id="UP001156682">
    <property type="component" value="Unassembled WGS sequence"/>
</dbReference>
<evidence type="ECO:0000313" key="6">
    <source>
        <dbReference type="Proteomes" id="UP001156682"/>
    </source>
</evidence>
<dbReference type="CDD" id="cd17593">
    <property type="entry name" value="REC_CheC-like"/>
    <property type="match status" value="1"/>
</dbReference>
<evidence type="ECO:0000313" key="5">
    <source>
        <dbReference type="EMBL" id="GLR64265.1"/>
    </source>
</evidence>
<dbReference type="InterPro" id="IPR028976">
    <property type="entry name" value="CheC-like_sf"/>
</dbReference>
<dbReference type="SUPFAM" id="SSF103039">
    <property type="entry name" value="CheC-like"/>
    <property type="match status" value="1"/>
</dbReference>
<dbReference type="RefSeq" id="WP_027851489.1">
    <property type="nucleotide sequence ID" value="NZ_BSOR01000029.1"/>
</dbReference>
<dbReference type="EMBL" id="BSOR01000029">
    <property type="protein sequence ID" value="GLR64265.1"/>
    <property type="molecule type" value="Genomic_DNA"/>
</dbReference>
<comment type="caution">
    <text evidence="5">The sequence shown here is derived from an EMBL/GenBank/DDBJ whole genome shotgun (WGS) entry which is preliminary data.</text>
</comment>
<dbReference type="Gene3D" id="3.40.50.2300">
    <property type="match status" value="1"/>
</dbReference>
<keyword evidence="1" id="KW-0145">Chemotaxis</keyword>
<accession>A0ABQ6A2E8</accession>
<name>A0ABQ6A2E8_9GAMM</name>
<evidence type="ECO:0000259" key="4">
    <source>
        <dbReference type="PROSITE" id="PS50110"/>
    </source>
</evidence>
<dbReference type="InterPro" id="IPR001789">
    <property type="entry name" value="Sig_transdc_resp-reg_receiver"/>
</dbReference>
<dbReference type="PANTHER" id="PTHR44591:SF24">
    <property type="entry name" value="PROTEIN-GLUTAMATE METHYLESTERASE_PROTEIN-GLUTAMINE GLUTAMINASE 1"/>
    <property type="match status" value="1"/>
</dbReference>
<evidence type="ECO:0000256" key="1">
    <source>
        <dbReference type="ARBA" id="ARBA00022500"/>
    </source>
</evidence>
<dbReference type="SUPFAM" id="SSF52172">
    <property type="entry name" value="CheY-like"/>
    <property type="match status" value="1"/>
</dbReference>
<dbReference type="Pfam" id="PF00072">
    <property type="entry name" value="Response_reg"/>
    <property type="match status" value="1"/>
</dbReference>
<dbReference type="PROSITE" id="PS50110">
    <property type="entry name" value="RESPONSE_REGULATORY"/>
    <property type="match status" value="1"/>
</dbReference>
<dbReference type="SMART" id="SM00448">
    <property type="entry name" value="REC"/>
    <property type="match status" value="1"/>
</dbReference>
<dbReference type="InterPro" id="IPR050595">
    <property type="entry name" value="Bact_response_regulator"/>
</dbReference>
<gene>
    <name evidence="5" type="primary">cheC</name>
    <name evidence="5" type="ORF">GCM10007878_17030</name>
</gene>
<protein>
    <submittedName>
        <fullName evidence="5">Response regulator</fullName>
    </submittedName>
</protein>
<dbReference type="PANTHER" id="PTHR44591">
    <property type="entry name" value="STRESS RESPONSE REGULATOR PROTEIN 1"/>
    <property type="match status" value="1"/>
</dbReference>
<dbReference type="Gene3D" id="3.40.1550.10">
    <property type="entry name" value="CheC-like"/>
    <property type="match status" value="1"/>
</dbReference>
<evidence type="ECO:0000256" key="2">
    <source>
        <dbReference type="ARBA" id="ARBA00022553"/>
    </source>
</evidence>
<keyword evidence="6" id="KW-1185">Reference proteome</keyword>